<gene>
    <name evidence="3" type="ORF">J5U18_08330</name>
</gene>
<dbReference type="InterPro" id="IPR006660">
    <property type="entry name" value="Arsenate_reductase-like"/>
</dbReference>
<dbReference type="RefSeq" id="WP_353547063.1">
    <property type="nucleotide sequence ID" value="NZ_JAGKSB010000008.1"/>
</dbReference>
<dbReference type="Proteomes" id="UP000679691">
    <property type="component" value="Unassembled WGS sequence"/>
</dbReference>
<dbReference type="PANTHER" id="PTHR30041:SF8">
    <property type="entry name" value="PROTEIN YFFB"/>
    <property type="match status" value="1"/>
</dbReference>
<dbReference type="Pfam" id="PF03960">
    <property type="entry name" value="ArsC"/>
    <property type="match status" value="1"/>
</dbReference>
<comment type="similarity">
    <text evidence="1 2">Belongs to the ArsC family.</text>
</comment>
<evidence type="ECO:0000313" key="4">
    <source>
        <dbReference type="Proteomes" id="UP000679691"/>
    </source>
</evidence>
<accession>A0A8T4HBQ1</accession>
<dbReference type="InterPro" id="IPR006504">
    <property type="entry name" value="Tscrpt_reg_Spx/MgsR"/>
</dbReference>
<evidence type="ECO:0000256" key="1">
    <source>
        <dbReference type="ARBA" id="ARBA00007198"/>
    </source>
</evidence>
<protein>
    <submittedName>
        <fullName evidence="3">Spx/MgsR family RNA polymerase-binding regulatory protein</fullName>
    </submittedName>
</protein>
<dbReference type="Gene3D" id="3.40.30.10">
    <property type="entry name" value="Glutaredoxin"/>
    <property type="match status" value="1"/>
</dbReference>
<reference evidence="3" key="1">
    <citation type="submission" date="2021-03" db="EMBL/GenBank/DDBJ databases">
        <authorList>
            <person name="Lu T."/>
            <person name="Wang Q."/>
            <person name="Han X."/>
        </authorList>
    </citation>
    <scope>NUCLEOTIDE SEQUENCE</scope>
    <source>
        <strain evidence="3">WQ 2009</strain>
    </source>
</reference>
<dbReference type="EMBL" id="JAGKSB010000008">
    <property type="protein sequence ID" value="MBP3943566.1"/>
    <property type="molecule type" value="Genomic_DNA"/>
</dbReference>
<dbReference type="PANTHER" id="PTHR30041">
    <property type="entry name" value="ARSENATE REDUCTASE"/>
    <property type="match status" value="1"/>
</dbReference>
<sequence length="115" mass="13065">MIHIFGIKNCNTVKKALVFLTDNHLEFTFHDFKKEGAPIAQLKSWADQVGWERLINKKGTTWKKIDPAVQSSITHEAAALSILSENTSMIKRPVLAFEGHLLLGFQEEEYAKLIK</sequence>
<dbReference type="SUPFAM" id="SSF52833">
    <property type="entry name" value="Thioredoxin-like"/>
    <property type="match status" value="1"/>
</dbReference>
<evidence type="ECO:0000256" key="2">
    <source>
        <dbReference type="PROSITE-ProRule" id="PRU01282"/>
    </source>
</evidence>
<evidence type="ECO:0000313" key="3">
    <source>
        <dbReference type="EMBL" id="MBP3943566.1"/>
    </source>
</evidence>
<dbReference type="AlphaFoldDB" id="A0A8T4HBQ1"/>
<dbReference type="NCBIfam" id="TIGR01617">
    <property type="entry name" value="arsC_related"/>
    <property type="match status" value="1"/>
</dbReference>
<organism evidence="3 4">
    <name type="scientific">Rhinopithecimicrobium faecis</name>
    <dbReference type="NCBI Taxonomy" id="2820698"/>
    <lineage>
        <taxon>Bacteria</taxon>
        <taxon>Pseudomonadati</taxon>
        <taxon>Bacteroidota</taxon>
        <taxon>Sphingobacteriia</taxon>
        <taxon>Sphingobacteriales</taxon>
        <taxon>Sphingobacteriaceae</taxon>
        <taxon>Rhinopithecimicrobium</taxon>
    </lineage>
</organism>
<comment type="caution">
    <text evidence="3">The sequence shown here is derived from an EMBL/GenBank/DDBJ whole genome shotgun (WGS) entry which is preliminary data.</text>
</comment>
<keyword evidence="4" id="KW-1185">Reference proteome</keyword>
<proteinExistence type="inferred from homology"/>
<name>A0A8T4HBQ1_9SPHI</name>
<dbReference type="PROSITE" id="PS51353">
    <property type="entry name" value="ARSC"/>
    <property type="match status" value="1"/>
</dbReference>
<dbReference type="InterPro" id="IPR036249">
    <property type="entry name" value="Thioredoxin-like_sf"/>
</dbReference>